<keyword evidence="5 6" id="KW-0067">ATP-binding</keyword>
<feature type="domain" description="Protein kinase" evidence="9">
    <location>
        <begin position="586"/>
        <end position="862"/>
    </location>
</feature>
<dbReference type="PANTHER" id="PTHR22974:SF23">
    <property type="entry name" value="TOUSLED-LIKE KINASE, ISOFORM G"/>
    <property type="match status" value="1"/>
</dbReference>
<dbReference type="GO" id="GO:0007059">
    <property type="term" value="P:chromosome segregation"/>
    <property type="evidence" value="ECO:0007669"/>
    <property type="project" value="TreeGrafter"/>
</dbReference>
<feature type="coiled-coil region" evidence="7">
    <location>
        <begin position="407"/>
        <end position="461"/>
    </location>
</feature>
<evidence type="ECO:0000259" key="9">
    <source>
        <dbReference type="PROSITE" id="PS50011"/>
    </source>
</evidence>
<dbReference type="eggNOG" id="KOG1151">
    <property type="taxonomic scope" value="Eukaryota"/>
</dbReference>
<dbReference type="GO" id="GO:0004674">
    <property type="term" value="F:protein serine/threonine kinase activity"/>
    <property type="evidence" value="ECO:0007669"/>
    <property type="project" value="UniProtKB-KW"/>
</dbReference>
<dbReference type="KEGG" id="tet:TTHERM_00494350"/>
<dbReference type="GeneID" id="7843409"/>
<sequence>MQIDQRKKLELLDYRMRHPSTSPIKTINNFANIKQKLNGIDIYKNNNEQLKDLHDNEEDDDDKSEQDDYLNFDDNQNNQGSLDFMNKNLSGFNNGGNFLYCTPPVKINNNYGNNPSILNNPHLIKSFNEENNDLDQQNSSENNSDEEEREIEEDENVSSNNEELEEDDSNQDQQESLEKDASSQQSIKNEKQNKSQVSQIEKSQKQQPPQKAENFEPTIKKVRVLNSQKILFQENTFPNENEKPINQQSGQSGEQVKKTEDIKNIVNQIGLIQVKNAAKNNNKTQKKISKITDYLNQDQVNKNANNNNMFSKSTGNSNNTETEQIQLLNRELKEKEQQLNQKQKQIENLENLVGKLKQSLQNAKSTNTSGQNSLNPTIFDHSKIKRIVQKMFTENSFLNRKLIKMQLQQSKQRLGEYVVDLQNFKEQWIDGFEVQELYSQLDQVQKKIKYYQNVLQNLKTMKPKKKTQTNGKQQKQLTLLGSLNDPSTQANSNQDSNSKLTFEDEDEFDTSIYPNQAVAHEEQKRFTAFQITLLQKQEEVIVNNLNQKKKEVKEIIKKYQLQFLEENSRYGGIQVENPWPILGERYQLLSLLGKGGFSEVYKAIDLEEFREVAIKIHYIDKSWSNRVKQNYLKHAFREHGIQKELNHPNIVKLYDYIEIDSTSFASVLQFCEGPDLSQHLKIHSTIIEQDAKYIVKKILECLEYLSSFQSKVIHYDLKPQNIIFHKGQIKITDFGLSKIIEDNATRLELTSQGVGTYWYLPPECFENFGCEENEKAPTISNKVDIWSVGVIFYEMLFGQKPFGNKMTQEQILRQNTILNSKEVKFPKKPLISKEAQSFIIGCLKHNQEERFDVKQALNHPYFKKA</sequence>
<gene>
    <name evidence="10" type="ORF">TTHERM_00494350</name>
</gene>
<name>I7LWW4_TETTS</name>
<feature type="coiled-coil region" evidence="7">
    <location>
        <begin position="318"/>
        <end position="366"/>
    </location>
</feature>
<dbReference type="OrthoDB" id="346907at2759"/>
<keyword evidence="7" id="KW-0175">Coiled coil</keyword>
<dbReference type="Gene3D" id="1.10.510.10">
    <property type="entry name" value="Transferase(Phosphotransferase) domain 1"/>
    <property type="match status" value="1"/>
</dbReference>
<dbReference type="GO" id="GO:0035556">
    <property type="term" value="P:intracellular signal transduction"/>
    <property type="evidence" value="ECO:0007669"/>
    <property type="project" value="TreeGrafter"/>
</dbReference>
<dbReference type="EMBL" id="GG662512">
    <property type="protein sequence ID" value="EAS02980.2"/>
    <property type="molecule type" value="Genomic_DNA"/>
</dbReference>
<organism evidence="10 11">
    <name type="scientific">Tetrahymena thermophila (strain SB210)</name>
    <dbReference type="NCBI Taxonomy" id="312017"/>
    <lineage>
        <taxon>Eukaryota</taxon>
        <taxon>Sar</taxon>
        <taxon>Alveolata</taxon>
        <taxon>Ciliophora</taxon>
        <taxon>Intramacronucleata</taxon>
        <taxon>Oligohymenophorea</taxon>
        <taxon>Hymenostomatida</taxon>
        <taxon>Tetrahymenina</taxon>
        <taxon>Tetrahymenidae</taxon>
        <taxon>Tetrahymena</taxon>
    </lineage>
</organism>
<dbReference type="PANTHER" id="PTHR22974">
    <property type="entry name" value="MIXED LINEAGE PROTEIN KINASE"/>
    <property type="match status" value="1"/>
</dbReference>
<dbReference type="InterPro" id="IPR000719">
    <property type="entry name" value="Prot_kinase_dom"/>
</dbReference>
<feature type="region of interest" description="Disordered" evidence="8">
    <location>
        <begin position="53"/>
        <end position="83"/>
    </location>
</feature>
<evidence type="ECO:0000256" key="1">
    <source>
        <dbReference type="ARBA" id="ARBA00022527"/>
    </source>
</evidence>
<proteinExistence type="predicted"/>
<dbReference type="InParanoid" id="I7LWW4"/>
<dbReference type="InterPro" id="IPR008271">
    <property type="entry name" value="Ser/Thr_kinase_AS"/>
</dbReference>
<keyword evidence="4 10" id="KW-0418">Kinase</keyword>
<keyword evidence="2" id="KW-0808">Transferase</keyword>
<dbReference type="RefSeq" id="XP_001023225.2">
    <property type="nucleotide sequence ID" value="XM_001023225.2"/>
</dbReference>
<evidence type="ECO:0000256" key="5">
    <source>
        <dbReference type="ARBA" id="ARBA00022840"/>
    </source>
</evidence>
<keyword evidence="1" id="KW-0723">Serine/threonine-protein kinase</keyword>
<dbReference type="GO" id="GO:0005524">
    <property type="term" value="F:ATP binding"/>
    <property type="evidence" value="ECO:0007669"/>
    <property type="project" value="UniProtKB-UniRule"/>
</dbReference>
<reference evidence="11" key="1">
    <citation type="journal article" date="2006" name="PLoS Biol.">
        <title>Macronuclear genome sequence of the ciliate Tetrahymena thermophila, a model eukaryote.</title>
        <authorList>
            <person name="Eisen J.A."/>
            <person name="Coyne R.S."/>
            <person name="Wu M."/>
            <person name="Wu D."/>
            <person name="Thiagarajan M."/>
            <person name="Wortman J.R."/>
            <person name="Badger J.H."/>
            <person name="Ren Q."/>
            <person name="Amedeo P."/>
            <person name="Jones K.M."/>
            <person name="Tallon L.J."/>
            <person name="Delcher A.L."/>
            <person name="Salzberg S.L."/>
            <person name="Silva J.C."/>
            <person name="Haas B.J."/>
            <person name="Majoros W.H."/>
            <person name="Farzad M."/>
            <person name="Carlton J.M."/>
            <person name="Smith R.K. Jr."/>
            <person name="Garg J."/>
            <person name="Pearlman R.E."/>
            <person name="Karrer K.M."/>
            <person name="Sun L."/>
            <person name="Manning G."/>
            <person name="Elde N.C."/>
            <person name="Turkewitz A.P."/>
            <person name="Asai D.J."/>
            <person name="Wilkes D.E."/>
            <person name="Wang Y."/>
            <person name="Cai H."/>
            <person name="Collins K."/>
            <person name="Stewart B.A."/>
            <person name="Lee S.R."/>
            <person name="Wilamowska K."/>
            <person name="Weinberg Z."/>
            <person name="Ruzzo W.L."/>
            <person name="Wloga D."/>
            <person name="Gaertig J."/>
            <person name="Frankel J."/>
            <person name="Tsao C.-C."/>
            <person name="Gorovsky M.A."/>
            <person name="Keeling P.J."/>
            <person name="Waller R.F."/>
            <person name="Patron N.J."/>
            <person name="Cherry J.M."/>
            <person name="Stover N.A."/>
            <person name="Krieger C.J."/>
            <person name="del Toro C."/>
            <person name="Ryder H.F."/>
            <person name="Williamson S.C."/>
            <person name="Barbeau R.A."/>
            <person name="Hamilton E.P."/>
            <person name="Orias E."/>
        </authorList>
    </citation>
    <scope>NUCLEOTIDE SEQUENCE [LARGE SCALE GENOMIC DNA]</scope>
    <source>
        <strain evidence="11">SB210</strain>
    </source>
</reference>
<evidence type="ECO:0000256" key="6">
    <source>
        <dbReference type="PROSITE-ProRule" id="PRU10141"/>
    </source>
</evidence>
<accession>I7LWW4</accession>
<feature type="region of interest" description="Disordered" evidence="8">
    <location>
        <begin position="234"/>
        <end position="255"/>
    </location>
</feature>
<evidence type="ECO:0000256" key="2">
    <source>
        <dbReference type="ARBA" id="ARBA00022679"/>
    </source>
</evidence>
<dbReference type="PROSITE" id="PS50011">
    <property type="entry name" value="PROTEIN_KINASE_DOM"/>
    <property type="match status" value="1"/>
</dbReference>
<evidence type="ECO:0000256" key="7">
    <source>
        <dbReference type="SAM" id="Coils"/>
    </source>
</evidence>
<dbReference type="Pfam" id="PF00069">
    <property type="entry name" value="Pkinase"/>
    <property type="match status" value="1"/>
</dbReference>
<evidence type="ECO:0000256" key="3">
    <source>
        <dbReference type="ARBA" id="ARBA00022741"/>
    </source>
</evidence>
<dbReference type="InterPro" id="IPR017441">
    <property type="entry name" value="Protein_kinase_ATP_BS"/>
</dbReference>
<keyword evidence="3 6" id="KW-0547">Nucleotide-binding</keyword>
<dbReference type="InterPro" id="IPR011009">
    <property type="entry name" value="Kinase-like_dom_sf"/>
</dbReference>
<dbReference type="AlphaFoldDB" id="I7LWW4"/>
<dbReference type="GO" id="GO:0005634">
    <property type="term" value="C:nucleus"/>
    <property type="evidence" value="ECO:0007669"/>
    <property type="project" value="TreeGrafter"/>
</dbReference>
<feature type="compositionally biased region" description="Polar residues" evidence="8">
    <location>
        <begin position="194"/>
        <end position="209"/>
    </location>
</feature>
<protein>
    <submittedName>
        <fullName evidence="10">Serine/Threonine kinase domain protein</fullName>
    </submittedName>
</protein>
<feature type="compositionally biased region" description="Polar residues" evidence="8">
    <location>
        <begin position="234"/>
        <end position="254"/>
    </location>
</feature>
<evidence type="ECO:0000313" key="10">
    <source>
        <dbReference type="EMBL" id="EAS02980.2"/>
    </source>
</evidence>
<keyword evidence="11" id="KW-1185">Reference proteome</keyword>
<feature type="compositionally biased region" description="Acidic residues" evidence="8">
    <location>
        <begin position="55"/>
        <end position="71"/>
    </location>
</feature>
<evidence type="ECO:0000256" key="8">
    <source>
        <dbReference type="SAM" id="MobiDB-lite"/>
    </source>
</evidence>
<feature type="compositionally biased region" description="Acidic residues" evidence="8">
    <location>
        <begin position="143"/>
        <end position="170"/>
    </location>
</feature>
<dbReference type="Proteomes" id="UP000009168">
    <property type="component" value="Unassembled WGS sequence"/>
</dbReference>
<feature type="binding site" evidence="6">
    <location>
        <position position="615"/>
    </location>
    <ligand>
        <name>ATP</name>
        <dbReference type="ChEBI" id="CHEBI:30616"/>
    </ligand>
</feature>
<dbReference type="FunFam" id="1.10.510.10:FF:000698">
    <property type="entry name" value="Serine/threonine-protein kinase tousled-like 1"/>
    <property type="match status" value="1"/>
</dbReference>
<dbReference type="SUPFAM" id="SSF56112">
    <property type="entry name" value="Protein kinase-like (PK-like)"/>
    <property type="match status" value="1"/>
</dbReference>
<evidence type="ECO:0000256" key="4">
    <source>
        <dbReference type="ARBA" id="ARBA00022777"/>
    </source>
</evidence>
<feature type="region of interest" description="Disordered" evidence="8">
    <location>
        <begin position="132"/>
        <end position="219"/>
    </location>
</feature>
<evidence type="ECO:0000313" key="11">
    <source>
        <dbReference type="Proteomes" id="UP000009168"/>
    </source>
</evidence>
<dbReference type="PROSITE" id="PS00107">
    <property type="entry name" value="PROTEIN_KINASE_ATP"/>
    <property type="match status" value="1"/>
</dbReference>
<dbReference type="PROSITE" id="PS00108">
    <property type="entry name" value="PROTEIN_KINASE_ST"/>
    <property type="match status" value="1"/>
</dbReference>
<dbReference type="SMART" id="SM00220">
    <property type="entry name" value="S_TKc"/>
    <property type="match status" value="1"/>
</dbReference>